<evidence type="ECO:0000259" key="1">
    <source>
        <dbReference type="Pfam" id="PF00535"/>
    </source>
</evidence>
<dbReference type="CAZy" id="GT2">
    <property type="family name" value="Glycosyltransferase Family 2"/>
</dbReference>
<sequence>MRLDKVRVENENDKELIAFINSLGIEINENALPIIGRYYVEILGTRYEAESFDELKSLVGRLMKTYIVMPAYNEEKTIGDVLDSLLRVFPRENIIVVDDGSRDRTREIAKSKGVHVVSHIINRGLGGALGTGIRYAVYKGAEIVVTFDADGQHIVEDALRVIKPVAEGKTDLAIGSRFKGNLNQMPLVKRVGNIALNLITAIFAFRYISDTQSGLRAFSRNCASRVKITCDGYAVSSEIIVEASRKKCRIVEIPITAVYTEYSMKKGTNVIEGIKIALNLFVDLFRR</sequence>
<name>Q9V152_PYRAB</name>
<protein>
    <submittedName>
        <fullName evidence="3">Dolichyl-phosphate mannose synthase</fullName>
    </submittedName>
    <submittedName>
        <fullName evidence="2">Glycosyltransferase</fullName>
    </submittedName>
</protein>
<dbReference type="PIR" id="D75177">
    <property type="entry name" value="D75177"/>
</dbReference>
<dbReference type="eggNOG" id="arCOG00896">
    <property type="taxonomic scope" value="Archaea"/>
</dbReference>
<dbReference type="STRING" id="272844.PAB1971"/>
<proteinExistence type="predicted"/>
<dbReference type="AlphaFoldDB" id="Q9V152"/>
<accession>Q9V152</accession>
<dbReference type="Gene3D" id="3.90.550.10">
    <property type="entry name" value="Spore Coat Polysaccharide Biosynthesis Protein SpsA, Chain A"/>
    <property type="match status" value="1"/>
</dbReference>
<reference evidence="2" key="2">
    <citation type="journal article" date="2000" name="J. Mol. Biol.">
        <title>Archaeal homologs of eukaryotic methylation guide small nucleolar RNAs: lessons from the Pyrococcus genomes.</title>
        <authorList>
            <person name="Gaspin C."/>
            <person name="Cavaille J."/>
            <person name="Erauso G."/>
        </authorList>
    </citation>
    <scope>NUCLEOTIDE SEQUENCE</scope>
    <source>
        <strain evidence="2">Orsay</strain>
    </source>
</reference>
<reference evidence="2 4" key="4">
    <citation type="journal article" date="2003" name="Mol. Microbiol.">
        <title>An integrated analysis of the genome of the hyperthermophilic archaeon Pyrococcus abyssi.</title>
        <authorList>
            <person name="Cohen G."/>
            <person name="Barbe V."/>
            <person name="Flament D."/>
            <person name="Galperin M."/>
            <person name="Heilig R."/>
            <person name="Ripp R."/>
            <person name="Lecompte O."/>
            <person name="Prieur D."/>
            <person name="Poch O."/>
            <person name="Quellerou J."/>
            <person name="Thierry J.C."/>
            <person name="Van der Oost J."/>
            <person name="Weissenbach J."/>
            <person name="Zivanovic Y."/>
            <person name="Forterre P."/>
        </authorList>
    </citation>
    <scope>NUCLEOTIDE SEQUENCE [LARGE SCALE GENOMIC DNA]</scope>
    <source>
        <strain evidence="4">GE5 / Orsay</strain>
        <strain evidence="2">Orsay</strain>
    </source>
</reference>
<dbReference type="InterPro" id="IPR029044">
    <property type="entry name" value="Nucleotide-diphossugar_trans"/>
</dbReference>
<reference evidence="2" key="1">
    <citation type="submission" date="1999-07" db="EMBL/GenBank/DDBJ databases">
        <authorList>
            <person name="Genoscope"/>
        </authorList>
    </citation>
    <scope>NUCLEOTIDE SEQUENCE</scope>
    <source>
        <strain evidence="2">Orsay</strain>
    </source>
</reference>
<organism evidence="2 4">
    <name type="scientific">Pyrococcus abyssi (strain GE5 / Orsay)</name>
    <dbReference type="NCBI Taxonomy" id="272844"/>
    <lineage>
        <taxon>Archaea</taxon>
        <taxon>Methanobacteriati</taxon>
        <taxon>Methanobacteriota</taxon>
        <taxon>Thermococci</taxon>
        <taxon>Thermococcales</taxon>
        <taxon>Thermococcaceae</taxon>
        <taxon>Pyrococcus</taxon>
    </lineage>
</organism>
<dbReference type="InterPro" id="IPR001173">
    <property type="entry name" value="Glyco_trans_2-like"/>
</dbReference>
<dbReference type="CDD" id="cd04179">
    <property type="entry name" value="DPM_DPG-synthase_like"/>
    <property type="match status" value="1"/>
</dbReference>
<dbReference type="RefSeq" id="WP_010867701.1">
    <property type="nucleotide sequence ID" value="NC_000868.1"/>
</dbReference>
<dbReference type="OrthoDB" id="11098at2157"/>
<evidence type="ECO:0000313" key="5">
    <source>
        <dbReference type="Proteomes" id="UP000009139"/>
    </source>
</evidence>
<dbReference type="GO" id="GO:0006487">
    <property type="term" value="P:protein N-linked glycosylation"/>
    <property type="evidence" value="ECO:0007669"/>
    <property type="project" value="TreeGrafter"/>
</dbReference>
<gene>
    <name evidence="2" type="ordered locus">PAB1971</name>
</gene>
<dbReference type="EMBL" id="HE613800">
    <property type="protein sequence ID" value="CCE69969.1"/>
    <property type="molecule type" value="Genomic_DNA"/>
</dbReference>
<evidence type="ECO:0000313" key="3">
    <source>
        <dbReference type="EMBL" id="CCE69969.1"/>
    </source>
</evidence>
<reference evidence="3 5" key="5">
    <citation type="journal article" date="2012" name="Curr. Microbiol.">
        <title>Re-annotation of two hyperthermophilic archaea Pyrococcus abyssi GE5 and Pyrococcus furiosus DSM 3638.</title>
        <authorList>
            <person name="Gao J."/>
            <person name="Wang J."/>
        </authorList>
    </citation>
    <scope>GENOME REANNOTATION</scope>
    <source>
        <strain evidence="3">GE5</strain>
        <strain evidence="5">GE5 / Orsay</strain>
    </source>
</reference>
<dbReference type="SUPFAM" id="SSF53448">
    <property type="entry name" value="Nucleotide-diphospho-sugar transferases"/>
    <property type="match status" value="1"/>
</dbReference>
<dbReference type="PATRIC" id="fig|272844.11.peg.615"/>
<dbReference type="HOGENOM" id="CLU_033536_7_4_2"/>
<dbReference type="Proteomes" id="UP000000810">
    <property type="component" value="Chromosome"/>
</dbReference>
<evidence type="ECO:0000313" key="4">
    <source>
        <dbReference type="Proteomes" id="UP000000810"/>
    </source>
</evidence>
<keyword evidence="4" id="KW-1185">Reference proteome</keyword>
<dbReference type="PANTHER" id="PTHR10859">
    <property type="entry name" value="GLYCOSYL TRANSFERASE"/>
    <property type="match status" value="1"/>
</dbReference>
<dbReference type="EMBL" id="AJ248284">
    <property type="protein sequence ID" value="CAB49499.1"/>
    <property type="molecule type" value="Genomic_DNA"/>
</dbReference>
<dbReference type="Proteomes" id="UP000009139">
    <property type="component" value="Chromosome"/>
</dbReference>
<dbReference type="Pfam" id="PF00535">
    <property type="entry name" value="Glycos_transf_2"/>
    <property type="match status" value="1"/>
</dbReference>
<dbReference type="KEGG" id="pab:PAB1971"/>
<reference evidence="2" key="3">
    <citation type="journal article" date="2001" name="Genome Res.">
        <title>Genome evolution at the genus level: comparison of three complete genomes of hyperthermophilic archaea.</title>
        <authorList>
            <person name="Lecompte O."/>
            <person name="Ripp R."/>
            <person name="Puzos-Barbe V."/>
            <person name="Duprat S."/>
            <person name="Heilig R."/>
            <person name="Dietrich J."/>
            <person name="Thierry J.C."/>
            <person name="Poch O."/>
        </authorList>
    </citation>
    <scope>NUCLEOTIDE SEQUENCE</scope>
    <source>
        <strain evidence="2">Orsay</strain>
    </source>
</reference>
<dbReference type="PANTHER" id="PTHR10859:SF91">
    <property type="entry name" value="DOLICHYL-PHOSPHATE BETA-GLUCOSYLTRANSFERASE"/>
    <property type="match status" value="1"/>
</dbReference>
<feature type="domain" description="Glycosyltransferase 2-like" evidence="1">
    <location>
        <begin position="67"/>
        <end position="190"/>
    </location>
</feature>
<evidence type="ECO:0000313" key="2">
    <source>
        <dbReference type="EMBL" id="CAB49499.1"/>
    </source>
</evidence>